<dbReference type="Pfam" id="PF08314">
    <property type="entry name" value="Sec39"/>
    <property type="match status" value="1"/>
</dbReference>
<keyword evidence="2" id="KW-0813">Transport</keyword>
<organism evidence="6 7">
    <name type="scientific">Dispira parvispora</name>
    <dbReference type="NCBI Taxonomy" id="1520584"/>
    <lineage>
        <taxon>Eukaryota</taxon>
        <taxon>Fungi</taxon>
        <taxon>Fungi incertae sedis</taxon>
        <taxon>Zoopagomycota</taxon>
        <taxon>Kickxellomycotina</taxon>
        <taxon>Dimargaritomycetes</taxon>
        <taxon>Dimargaritales</taxon>
        <taxon>Dimargaritaceae</taxon>
        <taxon>Dispira</taxon>
    </lineage>
</organism>
<dbReference type="Proteomes" id="UP001150925">
    <property type="component" value="Unassembled WGS sequence"/>
</dbReference>
<proteinExistence type="predicted"/>
<dbReference type="PANTHER" id="PTHR15922:SF2">
    <property type="entry name" value="NBAS SUBUNIT OF NRZ TETHERING COMPLEX"/>
    <property type="match status" value="1"/>
</dbReference>
<dbReference type="PANTHER" id="PTHR15922">
    <property type="entry name" value="NEUROBLASTOMA-AMPLIFIED SEQUENCE"/>
    <property type="match status" value="1"/>
</dbReference>
<dbReference type="GO" id="GO:0015031">
    <property type="term" value="P:protein transport"/>
    <property type="evidence" value="ECO:0007669"/>
    <property type="project" value="UniProtKB-KW"/>
</dbReference>
<dbReference type="EMBL" id="JANBPY010001561">
    <property type="protein sequence ID" value="KAJ1959544.1"/>
    <property type="molecule type" value="Genomic_DNA"/>
</dbReference>
<name>A0A9W8E1V0_9FUNG</name>
<feature type="domain" description="Sec39" evidence="5">
    <location>
        <begin position="486"/>
        <end position="876"/>
    </location>
</feature>
<keyword evidence="7" id="KW-1185">Reference proteome</keyword>
<dbReference type="GO" id="GO:0000149">
    <property type="term" value="F:SNARE binding"/>
    <property type="evidence" value="ECO:0007669"/>
    <property type="project" value="TreeGrafter"/>
</dbReference>
<reference evidence="6" key="1">
    <citation type="submission" date="2022-07" db="EMBL/GenBank/DDBJ databases">
        <title>Phylogenomic reconstructions and comparative analyses of Kickxellomycotina fungi.</title>
        <authorList>
            <person name="Reynolds N.K."/>
            <person name="Stajich J.E."/>
            <person name="Barry K."/>
            <person name="Grigoriev I.V."/>
            <person name="Crous P."/>
            <person name="Smith M.E."/>
        </authorList>
    </citation>
    <scope>NUCLEOTIDE SEQUENCE</scope>
    <source>
        <strain evidence="6">RSA 1196</strain>
    </source>
</reference>
<evidence type="ECO:0000256" key="3">
    <source>
        <dbReference type="ARBA" id="ARBA00022824"/>
    </source>
</evidence>
<keyword evidence="3" id="KW-0256">Endoplasmic reticulum</keyword>
<keyword evidence="4" id="KW-0653">Protein transport</keyword>
<sequence>MSNQFPPTTHGLVAKAYGYAILGHIEALGTYYHHHRSELQPYLLSILDAIPEAIHPSRYQALLPVLNPATSQPEVSVDQLSRLDYIQSHMWPSAPYTPWSGTTWDQQQLTVRSFPESYLDPTLSKDSEALLDLPEWLSEQHEGSIASRTTDELEFSSELCDMLLSVVPTLKISPLPLSSEQIAHWYVQRARTLLKVTSFLDHSLWLLQFGIQYAGLAALTLEYFRLKLVQGILGLNPNPELHVRLPGGDGSITTVDIHNVGDTVNPPGLGLVRLRTCPADEWSMVLERQVIPYLYWSASQSIYDEMDTGHPAKPPKHFSELCLGRLRTWLLELFLLWCSDQNSQVLIRLTDLYLSRGPTVTTLARVLPPQWFMRIVLGYTYGTTDSEVTTPGNAHEDTGDSPLDQCVDRWVEWIHSHRTVTYTQATRVLLRQAFTACSVTVGPVTSMGTKDTISPTLSAEETGRIALTKTLLSWSDEHVYSALFDLQVFYRASRVLHRYDINIPVREWVRTLEADPQAQHQLLVRWLRAQSRPASQGTTRFTLGSLFVERPVVPSEETWCAIVGDVMQLHQDTPGDIPNVLAKLDNAELWTEILHSLLIAGQLPLVSTLINPNDHPSPPTAGLLSPLGSVSALSQAVRHSLGQTQLESIVVDVAWEFFDNAETGIQDRGLMQLASQCLDLVPTTPRVDAVKQLIQAAHTFSTLQRKLPEGALPILPIQIHLAADRWSLITRLLHDTPGVYRQVNQLETLLICLGYDGSQTWVRIRLLASRLQAAVEQGDTDSVEAGLRELARYRTTLTTLDLTAGPIGERSEATTDPTEVLAQVKAVCLATGRQLAGHHLILKQEALRFALAISTPEELPALITEWRTAETEYLVKRSAVAQRVLTPGAAKSSDWPYSRLVELTSTVLDQLPQPIGTWYHTGAEQTEAKSPWCAWTETESNQSLTGSPLCANTPPFYDTLAEYIDKTSPTAPWGQYDVYPMHYPEASAHSVQSGQHQALDTLVVLHQYLSEYTGNKSDAPAHKLPLSDAQISRQRWGVEYALVRTALQCDSRLAQAYLWELVPPPQVIQVIE</sequence>
<evidence type="ECO:0000256" key="2">
    <source>
        <dbReference type="ARBA" id="ARBA00022448"/>
    </source>
</evidence>
<comment type="subcellular location">
    <subcellularLocation>
        <location evidence="1">Endoplasmic reticulum</location>
    </subcellularLocation>
</comment>
<accession>A0A9W8E1V0</accession>
<dbReference type="GO" id="GO:0070939">
    <property type="term" value="C:Dsl1/NZR complex"/>
    <property type="evidence" value="ECO:0007669"/>
    <property type="project" value="TreeGrafter"/>
</dbReference>
<evidence type="ECO:0000313" key="6">
    <source>
        <dbReference type="EMBL" id="KAJ1959544.1"/>
    </source>
</evidence>
<comment type="caution">
    <text evidence="6">The sequence shown here is derived from an EMBL/GenBank/DDBJ whole genome shotgun (WGS) entry which is preliminary data.</text>
</comment>
<dbReference type="OrthoDB" id="5584025at2759"/>
<feature type="non-terminal residue" evidence="6">
    <location>
        <position position="1072"/>
    </location>
</feature>
<dbReference type="InterPro" id="IPR013244">
    <property type="entry name" value="Sec39_domain"/>
</dbReference>
<dbReference type="GO" id="GO:0006890">
    <property type="term" value="P:retrograde vesicle-mediated transport, Golgi to endoplasmic reticulum"/>
    <property type="evidence" value="ECO:0007669"/>
    <property type="project" value="InterPro"/>
</dbReference>
<evidence type="ECO:0000259" key="5">
    <source>
        <dbReference type="Pfam" id="PF08314"/>
    </source>
</evidence>
<evidence type="ECO:0000256" key="4">
    <source>
        <dbReference type="ARBA" id="ARBA00022927"/>
    </source>
</evidence>
<dbReference type="AlphaFoldDB" id="A0A9W8E1V0"/>
<protein>
    <recommendedName>
        <fullName evidence="5">Sec39 domain-containing protein</fullName>
    </recommendedName>
</protein>
<evidence type="ECO:0000313" key="7">
    <source>
        <dbReference type="Proteomes" id="UP001150925"/>
    </source>
</evidence>
<gene>
    <name evidence="6" type="ORF">IWQ62_004568</name>
</gene>
<evidence type="ECO:0000256" key="1">
    <source>
        <dbReference type="ARBA" id="ARBA00004240"/>
    </source>
</evidence>